<dbReference type="AlphaFoldDB" id="A0AA39MEM5"/>
<gene>
    <name evidence="1" type="ORF">EV421DRAFT_1911252</name>
</gene>
<dbReference type="EMBL" id="JAUEPT010000101">
    <property type="protein sequence ID" value="KAK0432061.1"/>
    <property type="molecule type" value="Genomic_DNA"/>
</dbReference>
<evidence type="ECO:0000313" key="1">
    <source>
        <dbReference type="EMBL" id="KAK0432061.1"/>
    </source>
</evidence>
<reference evidence="1" key="1">
    <citation type="submission" date="2023-06" db="EMBL/GenBank/DDBJ databases">
        <authorList>
            <consortium name="Lawrence Berkeley National Laboratory"/>
            <person name="Ahrendt S."/>
            <person name="Sahu N."/>
            <person name="Indic B."/>
            <person name="Wong-Bajracharya J."/>
            <person name="Merenyi Z."/>
            <person name="Ke H.-M."/>
            <person name="Monk M."/>
            <person name="Kocsube S."/>
            <person name="Drula E."/>
            <person name="Lipzen A."/>
            <person name="Balint B."/>
            <person name="Henrissat B."/>
            <person name="Andreopoulos B."/>
            <person name="Martin F.M."/>
            <person name="Harder C.B."/>
            <person name="Rigling D."/>
            <person name="Ford K.L."/>
            <person name="Foster G.D."/>
            <person name="Pangilinan J."/>
            <person name="Papanicolaou A."/>
            <person name="Barry K."/>
            <person name="LaButti K."/>
            <person name="Viragh M."/>
            <person name="Koriabine M."/>
            <person name="Yan M."/>
            <person name="Riley R."/>
            <person name="Champramary S."/>
            <person name="Plett K.L."/>
            <person name="Tsai I.J."/>
            <person name="Slot J."/>
            <person name="Sipos G."/>
            <person name="Plett J."/>
            <person name="Nagy L.G."/>
            <person name="Grigoriev I.V."/>
        </authorList>
    </citation>
    <scope>NUCLEOTIDE SEQUENCE</scope>
    <source>
        <strain evidence="1">FPL87.14</strain>
    </source>
</reference>
<accession>A0AA39MEM5</accession>
<keyword evidence="2" id="KW-1185">Reference proteome</keyword>
<dbReference type="Proteomes" id="UP001175226">
    <property type="component" value="Unassembled WGS sequence"/>
</dbReference>
<organism evidence="1 2">
    <name type="scientific">Armillaria borealis</name>
    <dbReference type="NCBI Taxonomy" id="47425"/>
    <lineage>
        <taxon>Eukaryota</taxon>
        <taxon>Fungi</taxon>
        <taxon>Dikarya</taxon>
        <taxon>Basidiomycota</taxon>
        <taxon>Agaricomycotina</taxon>
        <taxon>Agaricomycetes</taxon>
        <taxon>Agaricomycetidae</taxon>
        <taxon>Agaricales</taxon>
        <taxon>Marasmiineae</taxon>
        <taxon>Physalacriaceae</taxon>
        <taxon>Armillaria</taxon>
    </lineage>
</organism>
<proteinExistence type="predicted"/>
<comment type="caution">
    <text evidence="1">The sequence shown here is derived from an EMBL/GenBank/DDBJ whole genome shotgun (WGS) entry which is preliminary data.</text>
</comment>
<protein>
    <submittedName>
        <fullName evidence="1">Uncharacterized protein</fullName>
    </submittedName>
</protein>
<name>A0AA39MEM5_9AGAR</name>
<evidence type="ECO:0000313" key="2">
    <source>
        <dbReference type="Proteomes" id="UP001175226"/>
    </source>
</evidence>
<sequence length="213" mass="24092">MSCHSPCATSTSDRCVYSYSTPIYTRFHPTTSLESLPLCSLPPPVEKRDEEKILHSAIIICPTIKDLEVEEKGVMRKPRSAQVETVTEELDERFMLPKRGRTWSTSSTHSHSGHSMVISECAHAACLANACPALQCVVFPNGVQWHCPSPSLPRSRSSPCLPFDELFVKKIDRDVVPLPPPRKVIPLMKQWFMKAEQCFDLKERGQENFYAFL</sequence>